<reference evidence="2" key="1">
    <citation type="submission" date="2020-11" db="EMBL/GenBank/DDBJ databases">
        <authorList>
            <consortium name="DOE Joint Genome Institute"/>
            <person name="Ahrendt S."/>
            <person name="Riley R."/>
            <person name="Andreopoulos W."/>
            <person name="LaButti K."/>
            <person name="Pangilinan J."/>
            <person name="Ruiz-duenas F.J."/>
            <person name="Barrasa J.M."/>
            <person name="Sanchez-Garcia M."/>
            <person name="Camarero S."/>
            <person name="Miyauchi S."/>
            <person name="Serrano A."/>
            <person name="Linde D."/>
            <person name="Babiker R."/>
            <person name="Drula E."/>
            <person name="Ayuso-Fernandez I."/>
            <person name="Pacheco R."/>
            <person name="Padilla G."/>
            <person name="Ferreira P."/>
            <person name="Barriuso J."/>
            <person name="Kellner H."/>
            <person name="Castanera R."/>
            <person name="Alfaro M."/>
            <person name="Ramirez L."/>
            <person name="Pisabarro A.G."/>
            <person name="Kuo A."/>
            <person name="Tritt A."/>
            <person name="Lipzen A."/>
            <person name="He G."/>
            <person name="Yan M."/>
            <person name="Ng V."/>
            <person name="Cullen D."/>
            <person name="Martin F."/>
            <person name="Rosso M.-N."/>
            <person name="Henrissat B."/>
            <person name="Hibbett D."/>
            <person name="Martinez A.T."/>
            <person name="Grigoriev I.V."/>
        </authorList>
    </citation>
    <scope>NUCLEOTIDE SEQUENCE</scope>
    <source>
        <strain evidence="2">AH 44721</strain>
    </source>
</reference>
<feature type="chain" id="PRO_5040393665" description="Ubiquitin-like domain-containing protein" evidence="1">
    <location>
        <begin position="20"/>
        <end position="126"/>
    </location>
</feature>
<keyword evidence="1" id="KW-0732">Signal</keyword>
<evidence type="ECO:0000313" key="3">
    <source>
        <dbReference type="Proteomes" id="UP000724874"/>
    </source>
</evidence>
<gene>
    <name evidence="2" type="ORF">CPB84DRAFT_1960702</name>
</gene>
<accession>A0A9P5NUV3</accession>
<sequence>MPNHTLSLICLVISDTCAPLTDEFVIQVHPTASISSLTQKILDTGHLPLGYPDDILLWKTADPIVDDEHLSGFVLDRENWEELSVYPRAQILQPMKAIGHYFQRSLVEPELLIQRATPVQGVWNFS</sequence>
<evidence type="ECO:0000313" key="2">
    <source>
        <dbReference type="EMBL" id="KAF8904714.1"/>
    </source>
</evidence>
<evidence type="ECO:0000256" key="1">
    <source>
        <dbReference type="SAM" id="SignalP"/>
    </source>
</evidence>
<name>A0A9P5NUV3_GYMJU</name>
<dbReference type="EMBL" id="JADNYJ010000025">
    <property type="protein sequence ID" value="KAF8904714.1"/>
    <property type="molecule type" value="Genomic_DNA"/>
</dbReference>
<dbReference type="Proteomes" id="UP000724874">
    <property type="component" value="Unassembled WGS sequence"/>
</dbReference>
<comment type="caution">
    <text evidence="2">The sequence shown here is derived from an EMBL/GenBank/DDBJ whole genome shotgun (WGS) entry which is preliminary data.</text>
</comment>
<feature type="signal peptide" evidence="1">
    <location>
        <begin position="1"/>
        <end position="19"/>
    </location>
</feature>
<dbReference type="AlphaFoldDB" id="A0A9P5NUV3"/>
<proteinExistence type="predicted"/>
<evidence type="ECO:0008006" key="4">
    <source>
        <dbReference type="Google" id="ProtNLM"/>
    </source>
</evidence>
<organism evidence="2 3">
    <name type="scientific">Gymnopilus junonius</name>
    <name type="common">Spectacular rustgill mushroom</name>
    <name type="synonym">Gymnopilus spectabilis subsp. junonius</name>
    <dbReference type="NCBI Taxonomy" id="109634"/>
    <lineage>
        <taxon>Eukaryota</taxon>
        <taxon>Fungi</taxon>
        <taxon>Dikarya</taxon>
        <taxon>Basidiomycota</taxon>
        <taxon>Agaricomycotina</taxon>
        <taxon>Agaricomycetes</taxon>
        <taxon>Agaricomycetidae</taxon>
        <taxon>Agaricales</taxon>
        <taxon>Agaricineae</taxon>
        <taxon>Hymenogastraceae</taxon>
        <taxon>Gymnopilus</taxon>
    </lineage>
</organism>
<keyword evidence="3" id="KW-1185">Reference proteome</keyword>
<protein>
    <recommendedName>
        <fullName evidence="4">Ubiquitin-like domain-containing protein</fullName>
    </recommendedName>
</protein>